<dbReference type="Gene3D" id="1.20.1440.180">
    <property type="entry name" value="KEN domain"/>
    <property type="match status" value="1"/>
</dbReference>
<keyword evidence="13" id="KW-0256">Endoplasmic reticulum</keyword>
<dbReference type="InterPro" id="IPR040240">
    <property type="entry name" value="TAF1"/>
</dbReference>
<feature type="region of interest" description="Disordered" evidence="23">
    <location>
        <begin position="1476"/>
        <end position="1498"/>
    </location>
</feature>
<keyword evidence="5" id="KW-0723">Serine/threonine-protein kinase</keyword>
<dbReference type="GO" id="GO:0034976">
    <property type="term" value="P:response to endoplasmic reticulum stress"/>
    <property type="evidence" value="ECO:0007669"/>
    <property type="project" value="UniProtKB-ARBA"/>
</dbReference>
<feature type="region of interest" description="Disordered" evidence="23">
    <location>
        <begin position="1615"/>
        <end position="1634"/>
    </location>
</feature>
<feature type="transmembrane region" description="Helical" evidence="24">
    <location>
        <begin position="9"/>
        <end position="30"/>
    </location>
</feature>
<evidence type="ECO:0000313" key="28">
    <source>
        <dbReference type="Proteomes" id="UP000790347"/>
    </source>
</evidence>
<feature type="compositionally biased region" description="Low complexity" evidence="23">
    <location>
        <begin position="1390"/>
        <end position="1405"/>
    </location>
</feature>
<dbReference type="FunFam" id="3.30.200.20:FF:000077">
    <property type="entry name" value="Putative Serine/threonine-protein kinase/endoribonuclease IRE1"/>
    <property type="match status" value="1"/>
</dbReference>
<dbReference type="SMART" id="SM00580">
    <property type="entry name" value="PUG"/>
    <property type="match status" value="1"/>
</dbReference>
<evidence type="ECO:0000259" key="26">
    <source>
        <dbReference type="PROSITE" id="PS51392"/>
    </source>
</evidence>
<keyword evidence="28" id="KW-1185">Reference proteome</keyword>
<dbReference type="GO" id="GO:0016787">
    <property type="term" value="F:hydrolase activity"/>
    <property type="evidence" value="ECO:0007669"/>
    <property type="project" value="UniProtKB-KW"/>
</dbReference>
<feature type="region of interest" description="Disordered" evidence="23">
    <location>
        <begin position="1292"/>
        <end position="1331"/>
    </location>
</feature>
<evidence type="ECO:0000256" key="12">
    <source>
        <dbReference type="ARBA" id="ARBA00022801"/>
    </source>
</evidence>
<comment type="caution">
    <text evidence="27">The sequence shown here is derived from an EMBL/GenBank/DDBJ whole genome shotgun (WGS) entry which is preliminary data.</text>
</comment>
<feature type="region of interest" description="Disordered" evidence="23">
    <location>
        <begin position="2058"/>
        <end position="2079"/>
    </location>
</feature>
<dbReference type="GO" id="GO:0005789">
    <property type="term" value="C:endoplasmic reticulum membrane"/>
    <property type="evidence" value="ECO:0007669"/>
    <property type="project" value="UniProtKB-SubCell"/>
</dbReference>
<comment type="catalytic activity">
    <reaction evidence="21">
        <text>L-threonyl-[protein] + ATP = O-phospho-L-threonyl-[protein] + ADP + H(+)</text>
        <dbReference type="Rhea" id="RHEA:46608"/>
        <dbReference type="Rhea" id="RHEA-COMP:11060"/>
        <dbReference type="Rhea" id="RHEA-COMP:11605"/>
        <dbReference type="ChEBI" id="CHEBI:15378"/>
        <dbReference type="ChEBI" id="CHEBI:30013"/>
        <dbReference type="ChEBI" id="CHEBI:30616"/>
        <dbReference type="ChEBI" id="CHEBI:61977"/>
        <dbReference type="ChEBI" id="CHEBI:456216"/>
        <dbReference type="EC" id="2.7.11.1"/>
    </reaction>
</comment>
<evidence type="ECO:0000256" key="8">
    <source>
        <dbReference type="ARBA" id="ARBA00022692"/>
    </source>
</evidence>
<dbReference type="Gene3D" id="1.10.1100.10">
    <property type="entry name" value="TAFII-230 TBP-binding domain"/>
    <property type="match status" value="1"/>
</dbReference>
<dbReference type="GO" id="GO:0005524">
    <property type="term" value="F:ATP binding"/>
    <property type="evidence" value="ECO:0007669"/>
    <property type="project" value="UniProtKB-KW"/>
</dbReference>
<keyword evidence="11" id="KW-0418">Kinase</keyword>
<proteinExistence type="predicted"/>
<feature type="compositionally biased region" description="Acidic residues" evidence="23">
    <location>
        <begin position="1292"/>
        <end position="1303"/>
    </location>
</feature>
<dbReference type="PANTHER" id="PTHR13900:SF0">
    <property type="entry name" value="TRANSCRIPTION INITIATION FACTOR TFIID SUBUNIT 1"/>
    <property type="match status" value="1"/>
</dbReference>
<comment type="cofactor">
    <cofactor evidence="1">
        <name>Mg(2+)</name>
        <dbReference type="ChEBI" id="CHEBI:18420"/>
    </cofactor>
</comment>
<dbReference type="GO" id="GO:0004674">
    <property type="term" value="F:protein serine/threonine kinase activity"/>
    <property type="evidence" value="ECO:0007669"/>
    <property type="project" value="UniProtKB-KW"/>
</dbReference>
<dbReference type="InterPro" id="IPR022591">
    <property type="entry name" value="TAF1_HAT_dom"/>
</dbReference>
<evidence type="ECO:0000256" key="11">
    <source>
        <dbReference type="ARBA" id="ARBA00022777"/>
    </source>
</evidence>
<dbReference type="SUPFAM" id="SSF47055">
    <property type="entry name" value="TAF(II)230 TBP-binding fragment"/>
    <property type="match status" value="1"/>
</dbReference>
<dbReference type="PROSITE" id="PS51392">
    <property type="entry name" value="KEN"/>
    <property type="match status" value="1"/>
</dbReference>
<evidence type="ECO:0000313" key="27">
    <source>
        <dbReference type="EMBL" id="KAH9497213.1"/>
    </source>
</evidence>
<evidence type="ECO:0000256" key="1">
    <source>
        <dbReference type="ARBA" id="ARBA00001946"/>
    </source>
</evidence>
<comment type="subcellular location">
    <subcellularLocation>
        <location evidence="2">Endoplasmic reticulum membrane</location>
        <topology evidence="2">Single-pass type I membrane protein</topology>
    </subcellularLocation>
    <subcellularLocation>
        <location evidence="3">Nucleus</location>
    </subcellularLocation>
</comment>
<keyword evidence="10" id="KW-0547">Nucleotide-binding</keyword>
<evidence type="ECO:0000256" key="21">
    <source>
        <dbReference type="ARBA" id="ARBA00047899"/>
    </source>
</evidence>
<keyword evidence="12" id="KW-0378">Hydrolase</keyword>
<accession>A0A922HR23</accession>
<dbReference type="Proteomes" id="UP000790347">
    <property type="component" value="Unassembled WGS sequence"/>
</dbReference>
<dbReference type="GO" id="GO:0016251">
    <property type="term" value="F:RNA polymerase II general transcription initiation factor activity"/>
    <property type="evidence" value="ECO:0007669"/>
    <property type="project" value="InterPro"/>
</dbReference>
<keyword evidence="7" id="KW-0808">Transferase</keyword>
<dbReference type="GO" id="GO:0051123">
    <property type="term" value="P:RNA polymerase II preinitiation complex assembly"/>
    <property type="evidence" value="ECO:0007669"/>
    <property type="project" value="TreeGrafter"/>
</dbReference>
<name>A0A922HR23_DERFA</name>
<feature type="transmembrane region" description="Helical" evidence="24">
    <location>
        <begin position="404"/>
        <end position="430"/>
    </location>
</feature>
<dbReference type="Pfam" id="PF09247">
    <property type="entry name" value="TBP-binding"/>
    <property type="match status" value="1"/>
</dbReference>
<reference evidence="27" key="2">
    <citation type="journal article" date="2022" name="Res Sq">
        <title>Comparative Genomics Reveals Insights into the Divergent Evolution of Astigmatic Mites and Household Pest Adaptations.</title>
        <authorList>
            <person name="Xiong Q."/>
            <person name="Wan A.T.-Y."/>
            <person name="Liu X.-Y."/>
            <person name="Fung C.S.-H."/>
            <person name="Xiao X."/>
            <person name="Malainual N."/>
            <person name="Hou J."/>
            <person name="Wang L."/>
            <person name="Wang M."/>
            <person name="Yang K."/>
            <person name="Cui Y."/>
            <person name="Leung E."/>
            <person name="Nong W."/>
            <person name="Shin S.-K."/>
            <person name="Au S."/>
            <person name="Jeong K.Y."/>
            <person name="Chew F.T."/>
            <person name="Hui J."/>
            <person name="Leung T.F."/>
            <person name="Tungtrongchitr A."/>
            <person name="Zhong N."/>
            <person name="Liu Z."/>
            <person name="Tsui S."/>
        </authorList>
    </citation>
    <scope>NUCLEOTIDE SEQUENCE</scope>
    <source>
        <strain evidence="27">Derf</strain>
        <tissue evidence="27">Whole organism</tissue>
    </source>
</reference>
<evidence type="ECO:0000256" key="2">
    <source>
        <dbReference type="ARBA" id="ARBA00004115"/>
    </source>
</evidence>
<dbReference type="GO" id="GO:0010468">
    <property type="term" value="P:regulation of gene expression"/>
    <property type="evidence" value="ECO:0007669"/>
    <property type="project" value="UniProtKB-ARBA"/>
</dbReference>
<evidence type="ECO:0000256" key="16">
    <source>
        <dbReference type="ARBA" id="ARBA00023015"/>
    </source>
</evidence>
<dbReference type="GO" id="GO:0004540">
    <property type="term" value="F:RNA nuclease activity"/>
    <property type="evidence" value="ECO:0007669"/>
    <property type="project" value="InterPro"/>
</dbReference>
<evidence type="ECO:0000256" key="20">
    <source>
        <dbReference type="ARBA" id="ARBA00023268"/>
    </source>
</evidence>
<dbReference type="PROSITE" id="PS50011">
    <property type="entry name" value="PROTEIN_KINASE_DOM"/>
    <property type="match status" value="1"/>
</dbReference>
<evidence type="ECO:0000256" key="23">
    <source>
        <dbReference type="SAM" id="MobiDB-lite"/>
    </source>
</evidence>
<evidence type="ECO:0000256" key="18">
    <source>
        <dbReference type="ARBA" id="ARBA00023163"/>
    </source>
</evidence>
<feature type="domain" description="KEN" evidence="26">
    <location>
        <begin position="732"/>
        <end position="860"/>
    </location>
</feature>
<dbReference type="Pfam" id="PF00069">
    <property type="entry name" value="Pkinase"/>
    <property type="match status" value="1"/>
</dbReference>
<feature type="compositionally biased region" description="Polar residues" evidence="23">
    <location>
        <begin position="1312"/>
        <end position="1328"/>
    </location>
</feature>
<dbReference type="GO" id="GO:0006397">
    <property type="term" value="P:mRNA processing"/>
    <property type="evidence" value="ECO:0007669"/>
    <property type="project" value="InterPro"/>
</dbReference>
<dbReference type="InterPro" id="IPR008271">
    <property type="entry name" value="Ser/Thr_kinase_AS"/>
</dbReference>
<keyword evidence="8 24" id="KW-0812">Transmembrane</keyword>
<dbReference type="CDD" id="cd10422">
    <property type="entry name" value="RNase_Ire1"/>
    <property type="match status" value="1"/>
</dbReference>
<dbReference type="Gene3D" id="1.10.510.10">
    <property type="entry name" value="Transferase(Phosphotransferase) domain 1"/>
    <property type="match status" value="1"/>
</dbReference>
<comment type="catalytic activity">
    <reaction evidence="22">
        <text>L-seryl-[protein] + ATP = O-phospho-L-seryl-[protein] + ADP + H(+)</text>
        <dbReference type="Rhea" id="RHEA:17989"/>
        <dbReference type="Rhea" id="RHEA-COMP:9863"/>
        <dbReference type="Rhea" id="RHEA-COMP:11604"/>
        <dbReference type="ChEBI" id="CHEBI:15378"/>
        <dbReference type="ChEBI" id="CHEBI:29999"/>
        <dbReference type="ChEBI" id="CHEBI:30616"/>
        <dbReference type="ChEBI" id="CHEBI:83421"/>
        <dbReference type="ChEBI" id="CHEBI:456216"/>
        <dbReference type="EC" id="2.7.11.1"/>
    </reaction>
</comment>
<evidence type="ECO:0000256" key="13">
    <source>
        <dbReference type="ARBA" id="ARBA00022824"/>
    </source>
</evidence>
<evidence type="ECO:0000256" key="9">
    <source>
        <dbReference type="ARBA" id="ARBA00022729"/>
    </source>
</evidence>
<sequence length="2108" mass="241862">MAQFFNNRLLLSSILFLLYIIIISTIIHHVHSNNTVQEAKDVAVRDHLLLITTLDGSFHAVSQRNGLIKWTIPNSPILQMSPLINISDDNKQHHFLLPDPKDGTLYLFNVATSPCRSSDGMIYASKKIDEWIIVDVESGNKIDSINVDSPVCPTPEQPIPDPLLPATHNLLHLFKSEYQISVFSSQNREKIFNFTYIDYSPSMISSISQSSYEFLHLTSSTNGKIATMDVTNGHNSFLWSFEFDSPIVSIYRLSETANFPIIHRVPFFTIGGFINTTNFFGPKPKLFPSVYVGELSESKSLYALSALVETNQIRKDSDYLIEGPLPPGKFDDRFDLLKYLLGYYEYPKDSEIKFSVIPRTQLISNVAYSDGRTQVIDERLQIQDYSSNRKSSANNDAIEYYTFWMFNLIILLVLLVIMAILVPILAMFYLDKRNHINNDKKTIILSTSNDSQISIGKITFNLSDIIGRGCAGTCVYKGLFEGKQQIAVKRIVSDCFRLANREIDLLRQLQHPNLIRYFATECDDQFTYIAIELAEMTLADYIDEMKKGAVDSSSQLDKIDVLKQACSGLHHLHSLDIVHRDIKPANILISSIQSTKNVVRRRKIMITDFGVSKILSSESMSTADNRSAGTEGWIAPEILIRKVNGEYEKPSKPNDIFSMGCLIYYVHTDGDHPFGNLINRQTAILNGQADLNRLNSEDDICLRSLVEPMIDQKVDNRPPIDAIVRHPYFWNEQQSLQFMQDVSDRFECEQSDSELIRTLEQGSLDVCRGDWRRCITIELQEDLRKFRSYKGHSVRDLLRAIRNKRHHYHELDASVQRSLGSIPNEFSRYFTCRFPRLIIHSYIALQSCSNEDVFRHYYYTNTQHEQMSNVHSFRFKPLSRATIRWNERWKEENGMHPFVFNLRQQDNDDLPRSSSSASRIASAILFGNIDENGELTDDIFDDECRRHLDSLQPHLSSIIPFEDLIEDDDDDDSSQQRQSDNDKRLSDDDDGKGSDFDLDTKSEIAVDYSDINEFVADEEQSFVEDLLNNIIQTNKNDNYDDDDYDKNPNLDSQSDGKQKDNQIEIQKDKDGFVIPQQPIRKTDSLTVKSNNIQIEEQQQDHIDGDNDKLCEGSEQQSQTCKKRLDTPLAAMLPSKYADLDVTELFPEFRHNQVLRFSRLFGPGKSSSLPQIWKSVRNKRRNRHIFENKLFIVQQTKTPPIDKNNRDIWEFDACPVEDIPADMIEMDDEIRLMQNDFIDDEHGKNGAGENEDRNKIAEWRYGPARFWYDRMKVPENGDGFDYGFKLKNQDSFIDGDDDNGDENDDNNKDDHCSSTTKSKQSPLDNQPLSNDDDDAFHLVTQLNWENEVIWNADEVRQKILAKLNDKHLASGWLPSGHNRTATAFTQQMRGSAAPKSIPIPSSSSSFKKNDGKKNAADSSKNDDHDDQWFSIFPIENEDLVYGLWEDSVIWDSEAMDRIPEPPLLVLDRNDENIILEVPNDEDPNESNKNQPTKEKKEGIRKSRLLLGKAGVIAEPEILQPPSPPSGEKDPYNISNDEYYAQKTTTDATLKSNVGSNLIQHSIPALELRQPFFPTFLSYQRLRAFHRPSLKRYSHGAIADTLPHGVQPLVKHIKRKAKQREQERQASGGGEMFFMRTPEDLTGKDGDLILTEYSEEHPPLIMQVGMATKIKNYYRRKLGKDSGAPNYKYGETVYCHTSPFLGNLQHGQSQQALENNLFRVPIYEHQLPETDFLVIRTRDNYHIREVETIYTVGQELPLYEVPGPNSKKANNFMRDFLQVFIFRLFWKNNDNPRRIKMEDIKKAFPLHSESSIRKRLKQCADFKRTGMDSNWWVLKSDFRLPSEDEIRAMVSPEACCAYYSMLAAEQRLKDAGYGEKSMFAPDDAEDEDLQVKMDDEVKAAPWNTSRAFVSAMKGKCLLQLTGVADPTGCGEGFSYVRIPNKPQQSKEEQQKEPLPKKTVTGTDADLRRLPLNAAKQLLRKFGVPDDEIKKLSRWEVIDVVRTLSTKQVKQQTGDSNGGQGEDDAMSKFARGNRFSIAEHQERYKEECQRIFDLQNRVLASTEDLSTDEDESEEEEDSEIEELGKNIESMLANKKRSIKYHVIERKRNEEN</sequence>
<feature type="region of interest" description="Disordered" evidence="23">
    <location>
        <begin position="1934"/>
        <end position="1962"/>
    </location>
</feature>
<feature type="region of interest" description="Disordered" evidence="23">
    <location>
        <begin position="1034"/>
        <end position="1060"/>
    </location>
</feature>
<keyword evidence="15 24" id="KW-1133">Transmembrane helix</keyword>
<evidence type="ECO:0000256" key="14">
    <source>
        <dbReference type="ARBA" id="ARBA00022840"/>
    </source>
</evidence>
<dbReference type="Gene3D" id="3.30.200.20">
    <property type="entry name" value="Phosphorylase Kinase, domain 1"/>
    <property type="match status" value="1"/>
</dbReference>
<evidence type="ECO:0000256" key="5">
    <source>
        <dbReference type="ARBA" id="ARBA00022527"/>
    </source>
</evidence>
<keyword evidence="6" id="KW-0597">Phosphoprotein</keyword>
<protein>
    <recommendedName>
        <fullName evidence="4">non-specific serine/threonine protein kinase</fullName>
        <ecNumber evidence="4">2.7.11.1</ecNumber>
    </recommendedName>
</protein>
<evidence type="ECO:0000256" key="6">
    <source>
        <dbReference type="ARBA" id="ARBA00022553"/>
    </source>
</evidence>
<evidence type="ECO:0000256" key="15">
    <source>
        <dbReference type="ARBA" id="ARBA00022989"/>
    </source>
</evidence>
<dbReference type="PROSITE" id="PS00108">
    <property type="entry name" value="PROTEIN_KINASE_ST"/>
    <property type="match status" value="1"/>
</dbReference>
<dbReference type="InterPro" id="IPR010513">
    <property type="entry name" value="KEN_dom"/>
</dbReference>
<keyword evidence="14" id="KW-0067">ATP-binding</keyword>
<gene>
    <name evidence="27" type="primary">TAF1_1</name>
    <name evidence="27" type="ORF">DERF_013219</name>
</gene>
<evidence type="ECO:0000256" key="4">
    <source>
        <dbReference type="ARBA" id="ARBA00012513"/>
    </source>
</evidence>
<dbReference type="InterPro" id="IPR011047">
    <property type="entry name" value="Quinoprotein_ADH-like_sf"/>
</dbReference>
<dbReference type="InterPro" id="IPR038357">
    <property type="entry name" value="KEN_sf"/>
</dbReference>
<dbReference type="EC" id="2.7.11.1" evidence="4"/>
<reference evidence="27" key="1">
    <citation type="submission" date="2013-05" db="EMBL/GenBank/DDBJ databases">
        <authorList>
            <person name="Yim A.K.Y."/>
            <person name="Chan T.F."/>
            <person name="Ji K.M."/>
            <person name="Liu X.Y."/>
            <person name="Zhou J.W."/>
            <person name="Li R.Q."/>
            <person name="Yang K.Y."/>
            <person name="Li J."/>
            <person name="Li M."/>
            <person name="Law P.T.W."/>
            <person name="Wu Y.L."/>
            <person name="Cai Z.L."/>
            <person name="Qin H."/>
            <person name="Bao Y."/>
            <person name="Leung R.K.K."/>
            <person name="Ng P.K.S."/>
            <person name="Zou J."/>
            <person name="Zhong X.J."/>
            <person name="Ran P.X."/>
            <person name="Zhong N.S."/>
            <person name="Liu Z.G."/>
            <person name="Tsui S.K.W."/>
        </authorList>
    </citation>
    <scope>NUCLEOTIDE SEQUENCE</scope>
    <source>
        <strain evidence="27">Derf</strain>
        <tissue evidence="27">Whole organism</tissue>
    </source>
</reference>
<evidence type="ECO:0000256" key="17">
    <source>
        <dbReference type="ARBA" id="ARBA00023136"/>
    </source>
</evidence>
<keyword evidence="17 24" id="KW-0472">Membrane</keyword>
<evidence type="ECO:0000259" key="25">
    <source>
        <dbReference type="PROSITE" id="PS50011"/>
    </source>
</evidence>
<dbReference type="SUPFAM" id="SSF56112">
    <property type="entry name" value="Protein kinase-like (PK-like)"/>
    <property type="match status" value="1"/>
</dbReference>
<evidence type="ECO:0000256" key="22">
    <source>
        <dbReference type="ARBA" id="ARBA00048679"/>
    </source>
</evidence>
<feature type="region of interest" description="Disordered" evidence="23">
    <location>
        <begin position="1386"/>
        <end position="1424"/>
    </location>
</feature>
<dbReference type="SUPFAM" id="SSF50998">
    <property type="entry name" value="Quinoprotein alcohol dehydrogenase-like"/>
    <property type="match status" value="1"/>
</dbReference>
<feature type="compositionally biased region" description="Polar residues" evidence="23">
    <location>
        <begin position="2003"/>
        <end position="2012"/>
    </location>
</feature>
<feature type="compositionally biased region" description="Acidic residues" evidence="23">
    <location>
        <begin position="2062"/>
        <end position="2078"/>
    </location>
</feature>
<feature type="region of interest" description="Disordered" evidence="23">
    <location>
        <begin position="2003"/>
        <end position="2022"/>
    </location>
</feature>
<evidence type="ECO:0000256" key="7">
    <source>
        <dbReference type="ARBA" id="ARBA00022679"/>
    </source>
</evidence>
<evidence type="ECO:0000256" key="3">
    <source>
        <dbReference type="ARBA" id="ARBA00004123"/>
    </source>
</evidence>
<keyword evidence="19" id="KW-0539">Nucleus</keyword>
<organism evidence="27 28">
    <name type="scientific">Dermatophagoides farinae</name>
    <name type="common">American house dust mite</name>
    <dbReference type="NCBI Taxonomy" id="6954"/>
    <lineage>
        <taxon>Eukaryota</taxon>
        <taxon>Metazoa</taxon>
        <taxon>Ecdysozoa</taxon>
        <taxon>Arthropoda</taxon>
        <taxon>Chelicerata</taxon>
        <taxon>Arachnida</taxon>
        <taxon>Acari</taxon>
        <taxon>Acariformes</taxon>
        <taxon>Sarcoptiformes</taxon>
        <taxon>Astigmata</taxon>
        <taxon>Psoroptidia</taxon>
        <taxon>Analgoidea</taxon>
        <taxon>Pyroglyphidae</taxon>
        <taxon>Dermatophagoidinae</taxon>
        <taxon>Dermatophagoides</taxon>
    </lineage>
</organism>
<feature type="compositionally biased region" description="Basic and acidic residues" evidence="23">
    <location>
        <begin position="1406"/>
        <end position="1424"/>
    </location>
</feature>
<dbReference type="InterPro" id="IPR018391">
    <property type="entry name" value="PQQ_b-propeller_rpt"/>
</dbReference>
<dbReference type="Pfam" id="PF12157">
    <property type="entry name" value="DUF3591"/>
    <property type="match status" value="1"/>
</dbReference>
<dbReference type="InterPro" id="IPR009067">
    <property type="entry name" value="TAF_II_230-bd"/>
</dbReference>
<keyword evidence="9" id="KW-0732">Signal</keyword>
<evidence type="ECO:0000256" key="19">
    <source>
        <dbReference type="ARBA" id="ARBA00023242"/>
    </source>
</evidence>
<keyword evidence="16" id="KW-0805">Transcription regulation</keyword>
<dbReference type="GO" id="GO:0080090">
    <property type="term" value="P:regulation of primary metabolic process"/>
    <property type="evidence" value="ECO:0007669"/>
    <property type="project" value="UniProtKB-ARBA"/>
</dbReference>
<dbReference type="PANTHER" id="PTHR13900">
    <property type="entry name" value="TRANSCRIPTION INITIATION FACTOR TFIID"/>
    <property type="match status" value="1"/>
</dbReference>
<dbReference type="GO" id="GO:0017025">
    <property type="term" value="F:TBP-class protein binding"/>
    <property type="evidence" value="ECO:0007669"/>
    <property type="project" value="InterPro"/>
</dbReference>
<dbReference type="FunFam" id="1.20.1440.180:FF:000001">
    <property type="entry name" value="Serine/threonine-protein kinase/endoribonuclease IRE1"/>
    <property type="match status" value="1"/>
</dbReference>
<dbReference type="Pfam" id="PF06479">
    <property type="entry name" value="Ribonuc_2-5A"/>
    <property type="match status" value="1"/>
</dbReference>
<dbReference type="SMART" id="SM00564">
    <property type="entry name" value="PQQ"/>
    <property type="match status" value="3"/>
</dbReference>
<keyword evidence="18" id="KW-0804">Transcription</keyword>
<dbReference type="SMART" id="SM00220">
    <property type="entry name" value="S_TKc"/>
    <property type="match status" value="1"/>
</dbReference>
<dbReference type="InterPro" id="IPR036741">
    <property type="entry name" value="TAFII-230_TBP-bd_sf"/>
</dbReference>
<feature type="compositionally biased region" description="Basic and acidic residues" evidence="23">
    <location>
        <begin position="979"/>
        <end position="998"/>
    </location>
</feature>
<feature type="domain" description="Protein kinase" evidence="25">
    <location>
        <begin position="460"/>
        <end position="729"/>
    </location>
</feature>
<feature type="region of interest" description="Disordered" evidence="23">
    <location>
        <begin position="965"/>
        <end position="998"/>
    </location>
</feature>
<feature type="compositionally biased region" description="Basic and acidic residues" evidence="23">
    <location>
        <begin position="1942"/>
        <end position="1953"/>
    </location>
</feature>
<dbReference type="InterPro" id="IPR000719">
    <property type="entry name" value="Prot_kinase_dom"/>
</dbReference>
<keyword evidence="20" id="KW-0511">Multifunctional enzyme</keyword>
<dbReference type="GO" id="GO:0005669">
    <property type="term" value="C:transcription factor TFIID complex"/>
    <property type="evidence" value="ECO:0007669"/>
    <property type="project" value="InterPro"/>
</dbReference>
<dbReference type="EMBL" id="ASGP02000007">
    <property type="protein sequence ID" value="KAH9497213.1"/>
    <property type="molecule type" value="Genomic_DNA"/>
</dbReference>
<evidence type="ECO:0000256" key="10">
    <source>
        <dbReference type="ARBA" id="ARBA00022741"/>
    </source>
</evidence>
<dbReference type="InterPro" id="IPR011009">
    <property type="entry name" value="Kinase-like_dom_sf"/>
</dbReference>
<dbReference type="GO" id="GO:0004402">
    <property type="term" value="F:histone acetyltransferase activity"/>
    <property type="evidence" value="ECO:0007669"/>
    <property type="project" value="InterPro"/>
</dbReference>
<evidence type="ECO:0000256" key="24">
    <source>
        <dbReference type="SAM" id="Phobius"/>
    </source>
</evidence>